<dbReference type="InterPro" id="IPR011542">
    <property type="entry name" value="SUF_FeS_clus_asmbl_SufD"/>
</dbReference>
<sequence>MSLQLTNLNEIPVKTFRWLGINNVSLKDVEVPTITEFKHNFESVDADSYNLDFSSKNFPKVLDFERETYGVSEGVLNQVNKEANSSFYLNIKKSVLEPILVNYKLDSKSPTLVASNFILAEEGSTATVIVNLDSSEDEFNYANSLIKIYAQRNSQVNVVVIQTLNNKSVNLTSSVSILEEDAKVNYSFIDLGSLNSLSSYYSYLNGENSNSSLDSLYIGEGKKIIDINYSLIQRGKSTLGVINSKGALLDESKKIFRGTLDFKRGASGSIGKEEEYVMLLSPKARNSSIPLLLCREDDVQGEHAASAGKIDEDTLFYLMSRGLSLEESKKLLILAHFTPIINNLPESLREDLINSIEEKLKNV</sequence>
<accession>A0A1M5Z427</accession>
<name>A0A1M5Z427_9CLOT</name>
<dbReference type="NCBIfam" id="TIGR01981">
    <property type="entry name" value="sufD"/>
    <property type="match status" value="1"/>
</dbReference>
<dbReference type="EMBL" id="FQXU01000007">
    <property type="protein sequence ID" value="SHI18643.1"/>
    <property type="molecule type" value="Genomic_DNA"/>
</dbReference>
<evidence type="ECO:0000313" key="4">
    <source>
        <dbReference type="Proteomes" id="UP000184241"/>
    </source>
</evidence>
<evidence type="ECO:0000313" key="3">
    <source>
        <dbReference type="EMBL" id="SHI18643.1"/>
    </source>
</evidence>
<evidence type="ECO:0000256" key="1">
    <source>
        <dbReference type="ARBA" id="ARBA00043967"/>
    </source>
</evidence>
<evidence type="ECO:0000259" key="2">
    <source>
        <dbReference type="Pfam" id="PF01458"/>
    </source>
</evidence>
<reference evidence="3 4" key="1">
    <citation type="submission" date="2016-11" db="EMBL/GenBank/DDBJ databases">
        <authorList>
            <person name="Jaros S."/>
            <person name="Januszkiewicz K."/>
            <person name="Wedrychowicz H."/>
        </authorList>
    </citation>
    <scope>NUCLEOTIDE SEQUENCE [LARGE SCALE GENOMIC DNA]</scope>
    <source>
        <strain evidence="3 4">DSM 6191</strain>
    </source>
</reference>
<dbReference type="InterPro" id="IPR037284">
    <property type="entry name" value="SUF_FeS_clus_asmbl_SufBD_sf"/>
</dbReference>
<dbReference type="AlphaFoldDB" id="A0A1M5Z427"/>
<dbReference type="RefSeq" id="WP_073019979.1">
    <property type="nucleotide sequence ID" value="NZ_FQXU01000007.1"/>
</dbReference>
<dbReference type="PANTHER" id="PTHR43575:SF1">
    <property type="entry name" value="PROTEIN ABCI7, CHLOROPLASTIC"/>
    <property type="match status" value="1"/>
</dbReference>
<dbReference type="Pfam" id="PF01458">
    <property type="entry name" value="SUFBD_core"/>
    <property type="match status" value="1"/>
</dbReference>
<dbReference type="GO" id="GO:0016226">
    <property type="term" value="P:iron-sulfur cluster assembly"/>
    <property type="evidence" value="ECO:0007669"/>
    <property type="project" value="InterPro"/>
</dbReference>
<dbReference type="SUPFAM" id="SSF101960">
    <property type="entry name" value="Stabilizer of iron transporter SufD"/>
    <property type="match status" value="1"/>
</dbReference>
<proteinExistence type="inferred from homology"/>
<dbReference type="Proteomes" id="UP000184241">
    <property type="component" value="Unassembled WGS sequence"/>
</dbReference>
<comment type="similarity">
    <text evidence="1">Belongs to the iron-sulfur cluster assembly SufBD family.</text>
</comment>
<organism evidence="3 4">
    <name type="scientific">Clostridium intestinale DSM 6191</name>
    <dbReference type="NCBI Taxonomy" id="1121320"/>
    <lineage>
        <taxon>Bacteria</taxon>
        <taxon>Bacillati</taxon>
        <taxon>Bacillota</taxon>
        <taxon>Clostridia</taxon>
        <taxon>Eubacteriales</taxon>
        <taxon>Clostridiaceae</taxon>
        <taxon>Clostridium</taxon>
    </lineage>
</organism>
<feature type="domain" description="SUF system FeS cluster assembly SufBD core" evidence="2">
    <location>
        <begin position="107"/>
        <end position="335"/>
    </location>
</feature>
<protein>
    <submittedName>
        <fullName evidence="3">Iron-regulated ABC transporter permease protein SufD</fullName>
    </submittedName>
</protein>
<dbReference type="PANTHER" id="PTHR43575">
    <property type="entry name" value="PROTEIN ABCI7, CHLOROPLASTIC"/>
    <property type="match status" value="1"/>
</dbReference>
<dbReference type="InterPro" id="IPR055346">
    <property type="entry name" value="Fe-S_cluster_assembly_SufBD"/>
</dbReference>
<dbReference type="InterPro" id="IPR000825">
    <property type="entry name" value="SUF_FeS_clus_asmbl_SufBD_core"/>
</dbReference>
<gene>
    <name evidence="3" type="ORF">SAMN02745941_02529</name>
</gene>